<dbReference type="EMBL" id="OX465082">
    <property type="protein sequence ID" value="CAI9290066.1"/>
    <property type="molecule type" value="Genomic_DNA"/>
</dbReference>
<comment type="similarity">
    <text evidence="1">Belongs to the senescence regulator S40 family.</text>
</comment>
<sequence>MAASKSYYARSNFRYFSGERDVSIGTDSMFELDESDIWNVAASPELRKTVPSSRISKKSSAVVKREQIGGTASSLPVNVPDWSKILKEDYRDNRRRNDDEDDDFNENNYGDDGTGNRIPPHEFLARQLARTRIASFSVHEGIGRTLKGRDLSRVRNAIWEKTENFHYTLLTKQSFFPNSPWQKLLNYCRRSKLKKRNIVAKALSF</sequence>
<dbReference type="PANTHER" id="PTHR46525">
    <property type="entry name" value="EMB|CAB72159.1"/>
    <property type="match status" value="1"/>
</dbReference>
<proteinExistence type="inferred from homology"/>
<gene>
    <name evidence="3" type="ORF">LSALG_LOCUS29280</name>
</gene>
<accession>A0AA36EB91</accession>
<evidence type="ECO:0000256" key="1">
    <source>
        <dbReference type="ARBA" id="ARBA00034773"/>
    </source>
</evidence>
<feature type="region of interest" description="Disordered" evidence="2">
    <location>
        <begin position="93"/>
        <end position="118"/>
    </location>
</feature>
<dbReference type="Proteomes" id="UP001177003">
    <property type="component" value="Chromosome 6"/>
</dbReference>
<name>A0AA36EB91_LACSI</name>
<organism evidence="3 4">
    <name type="scientific">Lactuca saligna</name>
    <name type="common">Willowleaf lettuce</name>
    <dbReference type="NCBI Taxonomy" id="75948"/>
    <lineage>
        <taxon>Eukaryota</taxon>
        <taxon>Viridiplantae</taxon>
        <taxon>Streptophyta</taxon>
        <taxon>Embryophyta</taxon>
        <taxon>Tracheophyta</taxon>
        <taxon>Spermatophyta</taxon>
        <taxon>Magnoliopsida</taxon>
        <taxon>eudicotyledons</taxon>
        <taxon>Gunneridae</taxon>
        <taxon>Pentapetalae</taxon>
        <taxon>asterids</taxon>
        <taxon>campanulids</taxon>
        <taxon>Asterales</taxon>
        <taxon>Asteraceae</taxon>
        <taxon>Cichorioideae</taxon>
        <taxon>Cichorieae</taxon>
        <taxon>Lactucinae</taxon>
        <taxon>Lactuca</taxon>
    </lineage>
</organism>
<evidence type="ECO:0000313" key="3">
    <source>
        <dbReference type="EMBL" id="CAI9290066.1"/>
    </source>
</evidence>
<evidence type="ECO:0000313" key="4">
    <source>
        <dbReference type="Proteomes" id="UP001177003"/>
    </source>
</evidence>
<protein>
    <submittedName>
        <fullName evidence="3">Uncharacterized protein</fullName>
    </submittedName>
</protein>
<keyword evidence="4" id="KW-1185">Reference proteome</keyword>
<dbReference type="Pfam" id="PF04520">
    <property type="entry name" value="Senescence_reg"/>
    <property type="match status" value="1"/>
</dbReference>
<evidence type="ECO:0000256" key="2">
    <source>
        <dbReference type="SAM" id="MobiDB-lite"/>
    </source>
</evidence>
<reference evidence="3" key="1">
    <citation type="submission" date="2023-04" db="EMBL/GenBank/DDBJ databases">
        <authorList>
            <person name="Vijverberg K."/>
            <person name="Xiong W."/>
            <person name="Schranz E."/>
        </authorList>
    </citation>
    <scope>NUCLEOTIDE SEQUENCE</scope>
</reference>
<dbReference type="AlphaFoldDB" id="A0AA36EB91"/>
<dbReference type="GO" id="GO:0010150">
    <property type="term" value="P:leaf senescence"/>
    <property type="evidence" value="ECO:0007669"/>
    <property type="project" value="UniProtKB-ARBA"/>
</dbReference>
<dbReference type="InterPro" id="IPR007608">
    <property type="entry name" value="Senescence_reg_S40"/>
</dbReference>
<dbReference type="PANTHER" id="PTHR46525:SF19">
    <property type="entry name" value="SENESCENCE REGULATOR S40"/>
    <property type="match status" value="1"/>
</dbReference>